<keyword evidence="8" id="KW-0732">Signal</keyword>
<evidence type="ECO:0000256" key="4">
    <source>
        <dbReference type="ARBA" id="ARBA00023277"/>
    </source>
</evidence>
<evidence type="ECO:0000313" key="11">
    <source>
        <dbReference type="Proteomes" id="UP000291124"/>
    </source>
</evidence>
<keyword evidence="4" id="KW-0119">Carbohydrate metabolism</keyword>
<proteinExistence type="inferred from homology"/>
<evidence type="ECO:0000256" key="2">
    <source>
        <dbReference type="ARBA" id="ARBA00022801"/>
    </source>
</evidence>
<dbReference type="GO" id="GO:0008422">
    <property type="term" value="F:beta-glucosidase activity"/>
    <property type="evidence" value="ECO:0007669"/>
    <property type="project" value="TreeGrafter"/>
</dbReference>
<sequence length="470" mass="50126">MKKIIQKLTYLLVGLAAILNSCSSGGDSLPTTDTKTPSNLLITTEIAGATTANPGGDGSGTVLFKATATNATTFQITVEGKTLPMTNGQLSYTFSTAGTNTFTATVTAFNSGKSVSASTTITLTIQGGVTAIDITKAMGPGFNLGNTFDNGANPTSITSIKSIIDIYTAAGMKHVRIPVSWMQSVSGSTLANTGTGKVDFNHSRFLELKAAIDYAISKGLYVVINTHHEHWLKDYYDGSATYNTKFSTLWSDIATYFKDYSNKLIFDILNEPEGTMGQWGAEAGFSFPQPTSTTALNLTRQINKVGYDAIRATAGGNATRIIMVEPNGQGNQGMIEEVYPTKADLPGGGTDKYLVIQVHTYDPWAFCGETGADSAYPGATSIAAAINKVAVHSTLLGVPINYGEFGVGRTSAARNTSVVYEYYRTVKTTTLANNMSFSVWDDRGWFGLISSPDKITYSLSTNNIVVEMMK</sequence>
<feature type="domain" description="Glycoside hydrolase family 5" evidence="9">
    <location>
        <begin position="159"/>
        <end position="441"/>
    </location>
</feature>
<dbReference type="AlphaFoldDB" id="A0A4P6YDL0"/>
<dbReference type="OrthoDB" id="9800955at2"/>
<organism evidence="10 11">
    <name type="scientific">Flavobacterium nackdongense</name>
    <dbReference type="NCBI Taxonomy" id="2547394"/>
    <lineage>
        <taxon>Bacteria</taxon>
        <taxon>Pseudomonadati</taxon>
        <taxon>Bacteroidota</taxon>
        <taxon>Flavobacteriia</taxon>
        <taxon>Flavobacteriales</taxon>
        <taxon>Flavobacteriaceae</taxon>
        <taxon>Flavobacterium</taxon>
    </lineage>
</organism>
<dbReference type="GO" id="GO:0005576">
    <property type="term" value="C:extracellular region"/>
    <property type="evidence" value="ECO:0007669"/>
    <property type="project" value="TreeGrafter"/>
</dbReference>
<evidence type="ECO:0000256" key="8">
    <source>
        <dbReference type="SAM" id="SignalP"/>
    </source>
</evidence>
<accession>A0A4P6YDL0</accession>
<name>A0A4P6YDL0_9FLAO</name>
<keyword evidence="11" id="KW-1185">Reference proteome</keyword>
<comment type="similarity">
    <text evidence="1 7">Belongs to the glycosyl hydrolase 5 (cellulase A) family.</text>
</comment>
<gene>
    <name evidence="10" type="ORF">E1750_16910</name>
</gene>
<evidence type="ECO:0000256" key="6">
    <source>
        <dbReference type="ARBA" id="ARBA00023326"/>
    </source>
</evidence>
<dbReference type="Proteomes" id="UP000291124">
    <property type="component" value="Chromosome"/>
</dbReference>
<evidence type="ECO:0000313" key="10">
    <source>
        <dbReference type="EMBL" id="QBN20398.1"/>
    </source>
</evidence>
<keyword evidence="3" id="KW-0136">Cellulose degradation</keyword>
<keyword evidence="2 7" id="KW-0378">Hydrolase</keyword>
<dbReference type="GO" id="GO:0009986">
    <property type="term" value="C:cell surface"/>
    <property type="evidence" value="ECO:0007669"/>
    <property type="project" value="TreeGrafter"/>
</dbReference>
<dbReference type="InterPro" id="IPR017853">
    <property type="entry name" value="GH"/>
</dbReference>
<feature type="chain" id="PRO_5020423473" evidence="8">
    <location>
        <begin position="27"/>
        <end position="470"/>
    </location>
</feature>
<dbReference type="GO" id="GO:0030245">
    <property type="term" value="P:cellulose catabolic process"/>
    <property type="evidence" value="ECO:0007669"/>
    <property type="project" value="UniProtKB-KW"/>
</dbReference>
<reference evidence="11" key="1">
    <citation type="submission" date="2019-03" db="EMBL/GenBank/DDBJ databases">
        <title>Flavobacterium sp.</title>
        <authorList>
            <person name="Kim H."/>
        </authorList>
    </citation>
    <scope>NUCLEOTIDE SEQUENCE [LARGE SCALE GENOMIC DNA]</scope>
    <source>
        <strain evidence="11">GS13</strain>
    </source>
</reference>
<dbReference type="PANTHER" id="PTHR31297">
    <property type="entry name" value="GLUCAN ENDO-1,6-BETA-GLUCOSIDASE B"/>
    <property type="match status" value="1"/>
</dbReference>
<keyword evidence="6" id="KW-0624">Polysaccharide degradation</keyword>
<keyword evidence="5 7" id="KW-0326">Glycosidase</keyword>
<evidence type="ECO:0000256" key="1">
    <source>
        <dbReference type="ARBA" id="ARBA00005641"/>
    </source>
</evidence>
<dbReference type="EMBL" id="CP037933">
    <property type="protein sequence ID" value="QBN20398.1"/>
    <property type="molecule type" value="Genomic_DNA"/>
</dbReference>
<evidence type="ECO:0000259" key="9">
    <source>
        <dbReference type="Pfam" id="PF00150"/>
    </source>
</evidence>
<evidence type="ECO:0000256" key="5">
    <source>
        <dbReference type="ARBA" id="ARBA00023295"/>
    </source>
</evidence>
<dbReference type="RefSeq" id="WP_133277898.1">
    <property type="nucleotide sequence ID" value="NZ_CP037933.1"/>
</dbReference>
<protein>
    <submittedName>
        <fullName evidence="10">Glycoside hydrolase family 5 protein</fullName>
    </submittedName>
</protein>
<dbReference type="InterPro" id="IPR001547">
    <property type="entry name" value="Glyco_hydro_5"/>
</dbReference>
<dbReference type="Gene3D" id="3.20.20.80">
    <property type="entry name" value="Glycosidases"/>
    <property type="match status" value="1"/>
</dbReference>
<feature type="signal peptide" evidence="8">
    <location>
        <begin position="1"/>
        <end position="26"/>
    </location>
</feature>
<dbReference type="SUPFAM" id="SSF51445">
    <property type="entry name" value="(Trans)glycosidases"/>
    <property type="match status" value="1"/>
</dbReference>
<dbReference type="PANTHER" id="PTHR31297:SF41">
    <property type="entry name" value="ENDOGLUCANASE, PUTATIVE (AFU_ORTHOLOGUE AFUA_5G01830)-RELATED"/>
    <property type="match status" value="1"/>
</dbReference>
<dbReference type="InterPro" id="IPR050386">
    <property type="entry name" value="Glycosyl_hydrolase_5"/>
</dbReference>
<dbReference type="KEGG" id="fnk:E1750_16910"/>
<evidence type="ECO:0000256" key="7">
    <source>
        <dbReference type="RuleBase" id="RU361153"/>
    </source>
</evidence>
<evidence type="ECO:0000256" key="3">
    <source>
        <dbReference type="ARBA" id="ARBA00023001"/>
    </source>
</evidence>
<dbReference type="Pfam" id="PF00150">
    <property type="entry name" value="Cellulase"/>
    <property type="match status" value="1"/>
</dbReference>